<feature type="transmembrane region" description="Helical" evidence="6">
    <location>
        <begin position="144"/>
        <end position="164"/>
    </location>
</feature>
<dbReference type="InterPro" id="IPR001123">
    <property type="entry name" value="LeuE-type"/>
</dbReference>
<reference evidence="7" key="2">
    <citation type="submission" date="2020-09" db="EMBL/GenBank/DDBJ databases">
        <authorList>
            <person name="Sun Q."/>
            <person name="Zhou Y."/>
        </authorList>
    </citation>
    <scope>NUCLEOTIDE SEQUENCE</scope>
    <source>
        <strain evidence="7">CGMCC 1.12360</strain>
    </source>
</reference>
<proteinExistence type="predicted"/>
<feature type="transmembrane region" description="Helical" evidence="6">
    <location>
        <begin position="38"/>
        <end position="66"/>
    </location>
</feature>
<dbReference type="GO" id="GO:0015171">
    <property type="term" value="F:amino acid transmembrane transporter activity"/>
    <property type="evidence" value="ECO:0007669"/>
    <property type="project" value="TreeGrafter"/>
</dbReference>
<dbReference type="GO" id="GO:0005886">
    <property type="term" value="C:plasma membrane"/>
    <property type="evidence" value="ECO:0007669"/>
    <property type="project" value="UniProtKB-SubCell"/>
</dbReference>
<evidence type="ECO:0000256" key="2">
    <source>
        <dbReference type="ARBA" id="ARBA00022475"/>
    </source>
</evidence>
<feature type="transmembrane region" description="Helical" evidence="6">
    <location>
        <begin position="6"/>
        <end position="26"/>
    </location>
</feature>
<keyword evidence="8" id="KW-1185">Reference proteome</keyword>
<keyword evidence="2" id="KW-1003">Cell membrane</keyword>
<dbReference type="AlphaFoldDB" id="A0A8J2XGW5"/>
<keyword evidence="5 6" id="KW-0472">Membrane</keyword>
<name>A0A8J2XGW5_9BACI</name>
<evidence type="ECO:0000256" key="5">
    <source>
        <dbReference type="ARBA" id="ARBA00023136"/>
    </source>
</evidence>
<evidence type="ECO:0008006" key="9">
    <source>
        <dbReference type="Google" id="ProtNLM"/>
    </source>
</evidence>
<evidence type="ECO:0000256" key="1">
    <source>
        <dbReference type="ARBA" id="ARBA00004651"/>
    </source>
</evidence>
<evidence type="ECO:0000256" key="3">
    <source>
        <dbReference type="ARBA" id="ARBA00022692"/>
    </source>
</evidence>
<dbReference type="Pfam" id="PF01810">
    <property type="entry name" value="LysE"/>
    <property type="match status" value="1"/>
</dbReference>
<sequence>MEALVHGIILAFGLIIPLGVLNIFIFNQGATHKKVMSAFPSVITAGICDTILISLAVAGVSIIILSFEWVRVLLYTIGFIFLIYIGWLMWKDRSELNNAENKQISPKRQITFAASVSLLNPHAILDTIGVIGTNSMLYQNHEKWIFTITCIVVSWVWFFALAIAGKRVGRFNKNGTILKWIN</sequence>
<evidence type="ECO:0000313" key="7">
    <source>
        <dbReference type="EMBL" id="GFZ90916.1"/>
    </source>
</evidence>
<reference evidence="7" key="1">
    <citation type="journal article" date="2014" name="Int. J. Syst. Evol. Microbiol.">
        <title>Complete genome sequence of Corynebacterium casei LMG S-19264T (=DSM 44701T), isolated from a smear-ripened cheese.</title>
        <authorList>
            <consortium name="US DOE Joint Genome Institute (JGI-PGF)"/>
            <person name="Walter F."/>
            <person name="Albersmeier A."/>
            <person name="Kalinowski J."/>
            <person name="Ruckert C."/>
        </authorList>
    </citation>
    <scope>NUCLEOTIDE SEQUENCE</scope>
    <source>
        <strain evidence="7">CGMCC 1.12360</strain>
    </source>
</reference>
<dbReference type="PANTHER" id="PTHR30086">
    <property type="entry name" value="ARGININE EXPORTER PROTEIN ARGO"/>
    <property type="match status" value="1"/>
</dbReference>
<dbReference type="EMBL" id="BMEV01000106">
    <property type="protein sequence ID" value="GFZ90916.1"/>
    <property type="molecule type" value="Genomic_DNA"/>
</dbReference>
<comment type="caution">
    <text evidence="7">The sequence shown here is derived from an EMBL/GenBank/DDBJ whole genome shotgun (WGS) entry which is preliminary data.</text>
</comment>
<protein>
    <recommendedName>
        <fullName evidence="9">Lysine transporter LysE</fullName>
    </recommendedName>
</protein>
<evidence type="ECO:0000256" key="6">
    <source>
        <dbReference type="SAM" id="Phobius"/>
    </source>
</evidence>
<accession>A0A8J2XGW5</accession>
<keyword evidence="3 6" id="KW-0812">Transmembrane</keyword>
<feature type="transmembrane region" description="Helical" evidence="6">
    <location>
        <begin position="110"/>
        <end position="132"/>
    </location>
</feature>
<dbReference type="Proteomes" id="UP000602050">
    <property type="component" value="Unassembled WGS sequence"/>
</dbReference>
<feature type="transmembrane region" description="Helical" evidence="6">
    <location>
        <begin position="72"/>
        <end position="90"/>
    </location>
</feature>
<organism evidence="7 8">
    <name type="scientific">Compostibacillus humi</name>
    <dbReference type="NCBI Taxonomy" id="1245525"/>
    <lineage>
        <taxon>Bacteria</taxon>
        <taxon>Bacillati</taxon>
        <taxon>Bacillota</taxon>
        <taxon>Bacilli</taxon>
        <taxon>Bacillales</taxon>
        <taxon>Bacillaceae</taxon>
        <taxon>Compostibacillus</taxon>
    </lineage>
</organism>
<evidence type="ECO:0000256" key="4">
    <source>
        <dbReference type="ARBA" id="ARBA00022989"/>
    </source>
</evidence>
<evidence type="ECO:0000313" key="8">
    <source>
        <dbReference type="Proteomes" id="UP000602050"/>
    </source>
</evidence>
<comment type="subcellular location">
    <subcellularLocation>
        <location evidence="1">Cell membrane</location>
        <topology evidence="1">Multi-pass membrane protein</topology>
    </subcellularLocation>
</comment>
<keyword evidence="4 6" id="KW-1133">Transmembrane helix</keyword>
<dbReference type="RefSeq" id="WP_188393413.1">
    <property type="nucleotide sequence ID" value="NZ_BMEV01000106.1"/>
</dbReference>
<dbReference type="PANTHER" id="PTHR30086:SF20">
    <property type="entry name" value="ARGININE EXPORTER PROTEIN ARGO-RELATED"/>
    <property type="match status" value="1"/>
</dbReference>
<gene>
    <name evidence="7" type="ORF">GCM10010978_32170</name>
</gene>